<dbReference type="AlphaFoldDB" id="A0A3B3S2H8"/>
<dbReference type="CTD" id="79923"/>
<feature type="compositionally biased region" description="Polar residues" evidence="6">
    <location>
        <begin position="184"/>
        <end position="193"/>
    </location>
</feature>
<dbReference type="GO" id="GO:0005634">
    <property type="term" value="C:nucleus"/>
    <property type="evidence" value="ECO:0007669"/>
    <property type="project" value="UniProtKB-SubCell"/>
</dbReference>
<reference evidence="8" key="1">
    <citation type="submission" date="2025-08" db="UniProtKB">
        <authorList>
            <consortium name="Ensembl"/>
        </authorList>
    </citation>
    <scope>IDENTIFICATION</scope>
</reference>
<reference evidence="8" key="2">
    <citation type="submission" date="2025-09" db="UniProtKB">
        <authorList>
            <consortium name="Ensembl"/>
        </authorList>
    </citation>
    <scope>IDENTIFICATION</scope>
</reference>
<dbReference type="GO" id="GO:0106336">
    <property type="term" value="P:yolk syncytial layer development"/>
    <property type="evidence" value="ECO:0007669"/>
    <property type="project" value="Ensembl"/>
</dbReference>
<dbReference type="GO" id="GO:0042802">
    <property type="term" value="F:identical protein binding"/>
    <property type="evidence" value="ECO:0007669"/>
    <property type="project" value="Ensembl"/>
</dbReference>
<dbReference type="Pfam" id="PF00046">
    <property type="entry name" value="Homeodomain"/>
    <property type="match status" value="1"/>
</dbReference>
<evidence type="ECO:0000256" key="1">
    <source>
        <dbReference type="ARBA" id="ARBA00023125"/>
    </source>
</evidence>
<dbReference type="CDD" id="cd00086">
    <property type="entry name" value="homeodomain"/>
    <property type="match status" value="1"/>
</dbReference>
<dbReference type="GO" id="GO:0045892">
    <property type="term" value="P:negative regulation of DNA-templated transcription"/>
    <property type="evidence" value="ECO:0007669"/>
    <property type="project" value="Ensembl"/>
</dbReference>
<evidence type="ECO:0000256" key="5">
    <source>
        <dbReference type="RuleBase" id="RU000682"/>
    </source>
</evidence>
<dbReference type="OrthoDB" id="6159439at2759"/>
<dbReference type="PROSITE" id="PS50071">
    <property type="entry name" value="HOMEOBOX_2"/>
    <property type="match status" value="1"/>
</dbReference>
<accession>A0A3B3S2H8</accession>
<dbReference type="PANTHER" id="PTHR24327">
    <property type="entry name" value="HOMEOBOX PROTEIN"/>
    <property type="match status" value="1"/>
</dbReference>
<dbReference type="GO" id="GO:0001706">
    <property type="term" value="P:endoderm formation"/>
    <property type="evidence" value="ECO:0007669"/>
    <property type="project" value="Ensembl"/>
</dbReference>
<name>A0A3B3S2H8_9TELE</name>
<dbReference type="GO" id="GO:0090090">
    <property type="term" value="P:negative regulation of canonical Wnt signaling pathway"/>
    <property type="evidence" value="ECO:0007669"/>
    <property type="project" value="Ensembl"/>
</dbReference>
<feature type="compositionally biased region" description="Low complexity" evidence="6">
    <location>
        <begin position="148"/>
        <end position="161"/>
    </location>
</feature>
<feature type="compositionally biased region" description="Pro residues" evidence="6">
    <location>
        <begin position="311"/>
        <end position="320"/>
    </location>
</feature>
<dbReference type="GO" id="GO:0003682">
    <property type="term" value="F:chromatin binding"/>
    <property type="evidence" value="ECO:0007669"/>
    <property type="project" value="Ensembl"/>
</dbReference>
<dbReference type="InterPro" id="IPR009057">
    <property type="entry name" value="Homeodomain-like_sf"/>
</dbReference>
<dbReference type="PANTHER" id="PTHR24327:SF88">
    <property type="entry name" value="NANOG"/>
    <property type="match status" value="1"/>
</dbReference>
<dbReference type="GO" id="GO:0034728">
    <property type="term" value="P:nucleosome organization"/>
    <property type="evidence" value="ECO:0007669"/>
    <property type="project" value="Ensembl"/>
</dbReference>
<dbReference type="GeneID" id="111840765"/>
<dbReference type="InterPro" id="IPR017970">
    <property type="entry name" value="Homeobox_CS"/>
</dbReference>
<comment type="subcellular location">
    <subcellularLocation>
        <location evidence="4 5">Nucleus</location>
    </subcellularLocation>
</comment>
<keyword evidence="2 4" id="KW-0371">Homeobox</keyword>
<dbReference type="PROSITE" id="PS00027">
    <property type="entry name" value="HOMEOBOX_1"/>
    <property type="match status" value="1"/>
</dbReference>
<feature type="domain" description="Homeobox" evidence="7">
    <location>
        <begin position="194"/>
        <end position="254"/>
    </location>
</feature>
<evidence type="ECO:0000256" key="6">
    <source>
        <dbReference type="SAM" id="MobiDB-lite"/>
    </source>
</evidence>
<sequence>MADWKLPMSYSYNPSFHAYAYGLVYQPGPDQGAAGLGWAEAAFNHGGGYYAASSPKSPVDGETNPGDFRGPVLCFADTQSQRGRFFFPPSSGQPEQPGKEGQGARGDAASDSEAHTPDSWSSASSSDGCVPKAPATPWVERSPQEYQESGSPDSSEPVSSSLATDEPTMLGSSLEEHGPPCTPSPATQETATQPKKAKARTAFSEGQMSALTHRFNMQRYLTPVEMKTLAGLTGLTYKQVKTWFQNRRMKLKRHQKENGWASERFPNTGYAGVPHHSQFMPDHYSVAPFRENTFTRSPPQSSGYYSSYPQPVTPPRPPTRAPGNWSLPPTGHYEQSSAGYGGIANCGGGSGDDDGGAGVIDRPTGVVMVQNATQWAT</sequence>
<protein>
    <submittedName>
        <fullName evidence="8">Nanog homeobox</fullName>
    </submittedName>
</protein>
<dbReference type="GO" id="GO:0000978">
    <property type="term" value="F:RNA polymerase II cis-regulatory region sequence-specific DNA binding"/>
    <property type="evidence" value="ECO:0007669"/>
    <property type="project" value="TreeGrafter"/>
</dbReference>
<dbReference type="Ensembl" id="ENSPKIT00000005654.1">
    <property type="protein sequence ID" value="ENSPKIP00000024932.1"/>
    <property type="gene ID" value="ENSPKIG00000007992.1"/>
</dbReference>
<dbReference type="SUPFAM" id="SSF46689">
    <property type="entry name" value="Homeodomain-like"/>
    <property type="match status" value="1"/>
</dbReference>
<keyword evidence="3 4" id="KW-0539">Nucleus</keyword>
<feature type="compositionally biased region" description="Low complexity" evidence="6">
    <location>
        <begin position="297"/>
        <end position="310"/>
    </location>
</feature>
<evidence type="ECO:0000313" key="9">
    <source>
        <dbReference type="Proteomes" id="UP000261540"/>
    </source>
</evidence>
<dbReference type="GO" id="GO:0043622">
    <property type="term" value="P:cortical microtubule organization"/>
    <property type="evidence" value="ECO:0007669"/>
    <property type="project" value="Ensembl"/>
</dbReference>
<dbReference type="Gene3D" id="1.10.10.60">
    <property type="entry name" value="Homeodomain-like"/>
    <property type="match status" value="1"/>
</dbReference>
<dbReference type="InterPro" id="IPR001356">
    <property type="entry name" value="HD"/>
</dbReference>
<dbReference type="InterPro" id="IPR050460">
    <property type="entry name" value="Distal-less_Homeobox_TF"/>
</dbReference>
<dbReference type="GO" id="GO:0000981">
    <property type="term" value="F:DNA-binding transcription factor activity, RNA polymerase II-specific"/>
    <property type="evidence" value="ECO:0007669"/>
    <property type="project" value="InterPro"/>
</dbReference>
<proteinExistence type="predicted"/>
<evidence type="ECO:0000259" key="7">
    <source>
        <dbReference type="PROSITE" id="PS50071"/>
    </source>
</evidence>
<dbReference type="STRING" id="1676925.ENSPKIP00000024932"/>
<dbReference type="KEGG" id="pki:111840765"/>
<feature type="region of interest" description="Disordered" evidence="6">
    <location>
        <begin position="83"/>
        <end position="204"/>
    </location>
</feature>
<dbReference type="GO" id="GO:0090504">
    <property type="term" value="P:epiboly"/>
    <property type="evidence" value="ECO:0007669"/>
    <property type="project" value="Ensembl"/>
</dbReference>
<evidence type="ECO:0000256" key="4">
    <source>
        <dbReference type="PROSITE-ProRule" id="PRU00108"/>
    </source>
</evidence>
<evidence type="ECO:0000256" key="2">
    <source>
        <dbReference type="ARBA" id="ARBA00023155"/>
    </source>
</evidence>
<dbReference type="Proteomes" id="UP000261540">
    <property type="component" value="Unplaced"/>
</dbReference>
<dbReference type="GO" id="GO:0030036">
    <property type="term" value="P:actin cytoskeleton organization"/>
    <property type="evidence" value="ECO:0007669"/>
    <property type="project" value="Ensembl"/>
</dbReference>
<evidence type="ECO:0000256" key="3">
    <source>
        <dbReference type="ARBA" id="ARBA00023242"/>
    </source>
</evidence>
<feature type="region of interest" description="Disordered" evidence="6">
    <location>
        <begin position="292"/>
        <end position="339"/>
    </location>
</feature>
<keyword evidence="9" id="KW-1185">Reference proteome</keyword>
<dbReference type="GO" id="GO:1904864">
    <property type="term" value="P:negative regulation of beta-catenin-TCF complex assembly"/>
    <property type="evidence" value="ECO:0007669"/>
    <property type="project" value="Ensembl"/>
</dbReference>
<dbReference type="RefSeq" id="XP_023661754.1">
    <property type="nucleotide sequence ID" value="XM_023805986.2"/>
</dbReference>
<dbReference type="GeneTree" id="ENSGT00670000098076"/>
<organism evidence="8 9">
    <name type="scientific">Paramormyrops kingsleyae</name>
    <dbReference type="NCBI Taxonomy" id="1676925"/>
    <lineage>
        <taxon>Eukaryota</taxon>
        <taxon>Metazoa</taxon>
        <taxon>Chordata</taxon>
        <taxon>Craniata</taxon>
        <taxon>Vertebrata</taxon>
        <taxon>Euteleostomi</taxon>
        <taxon>Actinopterygii</taxon>
        <taxon>Neopterygii</taxon>
        <taxon>Teleostei</taxon>
        <taxon>Osteoglossocephala</taxon>
        <taxon>Osteoglossomorpha</taxon>
        <taxon>Osteoglossiformes</taxon>
        <taxon>Mormyridae</taxon>
        <taxon>Paramormyrops</taxon>
    </lineage>
</organism>
<dbReference type="SMART" id="SM00389">
    <property type="entry name" value="HOX"/>
    <property type="match status" value="1"/>
</dbReference>
<dbReference type="GO" id="GO:1905936">
    <property type="term" value="P:regulation of germ cell proliferation"/>
    <property type="evidence" value="ECO:0007669"/>
    <property type="project" value="Ensembl"/>
</dbReference>
<evidence type="ECO:0000313" key="8">
    <source>
        <dbReference type="Ensembl" id="ENSPKIP00000024932.1"/>
    </source>
</evidence>
<feature type="DNA-binding region" description="Homeobox" evidence="4">
    <location>
        <begin position="196"/>
        <end position="255"/>
    </location>
</feature>
<keyword evidence="1 4" id="KW-0238">DNA-binding</keyword>